<dbReference type="RefSeq" id="WP_169683589.1">
    <property type="nucleotide sequence ID" value="NZ_JABBNU010000010.1"/>
</dbReference>
<dbReference type="PANTHER" id="PTHR28208">
    <property type="entry name" value="PHOSPHATIDATE PHOSPHATASE APP1"/>
    <property type="match status" value="1"/>
</dbReference>
<evidence type="ECO:0000313" key="3">
    <source>
        <dbReference type="Proteomes" id="UP000559010"/>
    </source>
</evidence>
<sequence>MGIFKRIIRATEDGVDKFQYQVKEKLNLFDLVFIYPYRGFGNQKKARIHGRILEKEPIIHDKNELPDSFWTNLKKTWKRYESDEIPGVTIKGEFYGIECTTISDNEGYFTLEFDGLNSTHLKNGWHPVNLEITDMPFDLEYEKKTTGEILICEQDNPFGIISDVDDTIIVSDAMHSIKRIITMISNDAPSRTPFEGVSELYHKLIQNFKNPLFFVSGSSYNLYDMLISFCEHHNIPKAPFILRDLGIDKEQWIREDSEPYKISNIERIMDIYPKLKFILIGDSGQHDPEIYFKVWKDYPDRILAIYIRDVHTEDRSDEVTKMAQEIDVPFLLMKDSHQAIEHARMEGWIID</sequence>
<proteinExistence type="predicted"/>
<keyword evidence="3" id="KW-1185">Reference proteome</keyword>
<evidence type="ECO:0000313" key="2">
    <source>
        <dbReference type="EMBL" id="NMM49961.1"/>
    </source>
</evidence>
<feature type="domain" description="Phosphatidate phosphatase APP1 catalytic" evidence="1">
    <location>
        <begin position="158"/>
        <end position="309"/>
    </location>
</feature>
<dbReference type="PANTHER" id="PTHR28208:SF3">
    <property type="entry name" value="PHOSPHATIDATE PHOSPHATASE APP1"/>
    <property type="match status" value="1"/>
</dbReference>
<reference evidence="2 3" key="1">
    <citation type="submission" date="2020-04" db="EMBL/GenBank/DDBJ databases">
        <title>Flammeovirgaceae bacterium KN852 isolated from deep sea.</title>
        <authorList>
            <person name="Zhang D.-C."/>
        </authorList>
    </citation>
    <scope>NUCLEOTIDE SEQUENCE [LARGE SCALE GENOMIC DNA]</scope>
    <source>
        <strain evidence="2 3">KN852</strain>
    </source>
</reference>
<evidence type="ECO:0000259" key="1">
    <source>
        <dbReference type="Pfam" id="PF09949"/>
    </source>
</evidence>
<dbReference type="Proteomes" id="UP000559010">
    <property type="component" value="Unassembled WGS sequence"/>
</dbReference>
<dbReference type="AlphaFoldDB" id="A0A848J2K8"/>
<accession>A0A848J2K8</accession>
<dbReference type="EMBL" id="JABBNU010000010">
    <property type="protein sequence ID" value="NMM49961.1"/>
    <property type="molecule type" value="Genomic_DNA"/>
</dbReference>
<comment type="caution">
    <text evidence="2">The sequence shown here is derived from an EMBL/GenBank/DDBJ whole genome shotgun (WGS) entry which is preliminary data.</text>
</comment>
<dbReference type="Pfam" id="PF09949">
    <property type="entry name" value="APP1_cat"/>
    <property type="match status" value="1"/>
</dbReference>
<organism evidence="2 3">
    <name type="scientific">Marinigracilibium pacificum</name>
    <dbReference type="NCBI Taxonomy" id="2729599"/>
    <lineage>
        <taxon>Bacteria</taxon>
        <taxon>Pseudomonadati</taxon>
        <taxon>Bacteroidota</taxon>
        <taxon>Cytophagia</taxon>
        <taxon>Cytophagales</taxon>
        <taxon>Flammeovirgaceae</taxon>
        <taxon>Marinigracilibium</taxon>
    </lineage>
</organism>
<protein>
    <submittedName>
        <fullName evidence="2">DUF2183 domain-containing protein</fullName>
    </submittedName>
</protein>
<gene>
    <name evidence="2" type="ORF">HH304_16260</name>
</gene>
<dbReference type="InterPro" id="IPR052935">
    <property type="entry name" value="Mg2+_PAP"/>
</dbReference>
<dbReference type="InterPro" id="IPR019236">
    <property type="entry name" value="APP1_cat"/>
</dbReference>
<name>A0A848J2K8_9BACT</name>
<dbReference type="GO" id="GO:0008195">
    <property type="term" value="F:phosphatidate phosphatase activity"/>
    <property type="evidence" value="ECO:0007669"/>
    <property type="project" value="InterPro"/>
</dbReference>